<name>A0A7S2TSQ2_9EUKA</name>
<gene>
    <name evidence="3" type="ORF">LSP00402_LOCUS12219</name>
</gene>
<dbReference type="EMBL" id="HBHP01019683">
    <property type="protein sequence ID" value="CAD9768239.1"/>
    <property type="molecule type" value="Transcribed_RNA"/>
</dbReference>
<organism evidence="3">
    <name type="scientific">Lotharella oceanica</name>
    <dbReference type="NCBI Taxonomy" id="641309"/>
    <lineage>
        <taxon>Eukaryota</taxon>
        <taxon>Sar</taxon>
        <taxon>Rhizaria</taxon>
        <taxon>Cercozoa</taxon>
        <taxon>Chlorarachniophyceae</taxon>
        <taxon>Lotharella</taxon>
    </lineage>
</organism>
<evidence type="ECO:0000256" key="2">
    <source>
        <dbReference type="SAM" id="Phobius"/>
    </source>
</evidence>
<dbReference type="AlphaFoldDB" id="A0A7S2TSQ2"/>
<evidence type="ECO:0000313" key="3">
    <source>
        <dbReference type="EMBL" id="CAD9768239.1"/>
    </source>
</evidence>
<feature type="region of interest" description="Disordered" evidence="1">
    <location>
        <begin position="62"/>
        <end position="82"/>
    </location>
</feature>
<reference evidence="3" key="1">
    <citation type="submission" date="2021-01" db="EMBL/GenBank/DDBJ databases">
        <authorList>
            <person name="Corre E."/>
            <person name="Pelletier E."/>
            <person name="Niang G."/>
            <person name="Scheremetjew M."/>
            <person name="Finn R."/>
            <person name="Kale V."/>
            <person name="Holt S."/>
            <person name="Cochrane G."/>
            <person name="Meng A."/>
            <person name="Brown T."/>
            <person name="Cohen L."/>
        </authorList>
    </citation>
    <scope>NUCLEOTIDE SEQUENCE</scope>
    <source>
        <strain evidence="3">CCMP622</strain>
    </source>
</reference>
<protein>
    <submittedName>
        <fullName evidence="3">Uncharacterized protein</fullName>
    </submittedName>
</protein>
<keyword evidence="2" id="KW-0472">Membrane</keyword>
<sequence length="104" mass="11531">MAVWWLCGAAVLTFDRPFTFTGNGYFGCWIACLGSLYWFFLCGVQEADIVAKIQEEINKRTKNTKDQPAVIPEAPDTKNDAKLDNEVKLDVKDNNAQEGGKAVA</sequence>
<evidence type="ECO:0000256" key="1">
    <source>
        <dbReference type="SAM" id="MobiDB-lite"/>
    </source>
</evidence>
<keyword evidence="2" id="KW-0812">Transmembrane</keyword>
<proteinExistence type="predicted"/>
<feature type="transmembrane region" description="Helical" evidence="2">
    <location>
        <begin position="24"/>
        <end position="44"/>
    </location>
</feature>
<accession>A0A7S2TSQ2</accession>
<keyword evidence="2" id="KW-1133">Transmembrane helix</keyword>